<dbReference type="InterPro" id="IPR036047">
    <property type="entry name" value="F-box-like_dom_sf"/>
</dbReference>
<accession>A0A9P8A921</accession>
<gene>
    <name evidence="10" type="ORF">KVV02_005624</name>
</gene>
<feature type="repeat" description="RCC1" evidence="5">
    <location>
        <begin position="389"/>
        <end position="443"/>
    </location>
</feature>
<dbReference type="SUPFAM" id="SSF50985">
    <property type="entry name" value="RCC1/BLIP-II"/>
    <property type="match status" value="1"/>
</dbReference>
<dbReference type="GO" id="GO:0003677">
    <property type="term" value="F:DNA binding"/>
    <property type="evidence" value="ECO:0007669"/>
    <property type="project" value="UniProtKB-UniRule"/>
</dbReference>
<dbReference type="InterPro" id="IPR001356">
    <property type="entry name" value="HD"/>
</dbReference>
<feature type="compositionally biased region" description="Low complexity" evidence="7">
    <location>
        <begin position="727"/>
        <end position="741"/>
    </location>
</feature>
<evidence type="ECO:0000256" key="7">
    <source>
        <dbReference type="SAM" id="MobiDB-lite"/>
    </source>
</evidence>
<dbReference type="Pfam" id="PF12937">
    <property type="entry name" value="F-box-like"/>
    <property type="match status" value="1"/>
</dbReference>
<feature type="compositionally biased region" description="Basic and acidic residues" evidence="7">
    <location>
        <begin position="264"/>
        <end position="273"/>
    </location>
</feature>
<feature type="region of interest" description="Disordered" evidence="7">
    <location>
        <begin position="712"/>
        <end position="744"/>
    </location>
</feature>
<feature type="region of interest" description="Disordered" evidence="7">
    <location>
        <begin position="132"/>
        <end position="215"/>
    </location>
</feature>
<reference evidence="10" key="1">
    <citation type="submission" date="2021-07" db="EMBL/GenBank/DDBJ databases">
        <title>Draft genome of Mortierella alpina, strain LL118, isolated from an aspen leaf litter sample.</title>
        <authorList>
            <person name="Yang S."/>
            <person name="Vinatzer B.A."/>
        </authorList>
    </citation>
    <scope>NUCLEOTIDE SEQUENCE</scope>
    <source>
        <strain evidence="10">LL118</strain>
    </source>
</reference>
<dbReference type="EMBL" id="JAIFTL010000025">
    <property type="protein sequence ID" value="KAG9326119.1"/>
    <property type="molecule type" value="Genomic_DNA"/>
</dbReference>
<dbReference type="Gene3D" id="2.130.10.30">
    <property type="entry name" value="Regulator of chromosome condensation 1/beta-lactamase-inhibitor protein II"/>
    <property type="match status" value="2"/>
</dbReference>
<evidence type="ECO:0000259" key="9">
    <source>
        <dbReference type="PROSITE" id="PS50181"/>
    </source>
</evidence>
<keyword evidence="1 4" id="KW-0238">DNA-binding</keyword>
<keyword evidence="3 4" id="KW-0539">Nucleus</keyword>
<dbReference type="PANTHER" id="PTHR45982:SF3">
    <property type="entry name" value="F-BOX PROTEIN POF9"/>
    <property type="match status" value="1"/>
</dbReference>
<comment type="subcellular location">
    <subcellularLocation>
        <location evidence="4 6">Nucleus</location>
    </subcellularLocation>
</comment>
<feature type="repeat" description="RCC1" evidence="5">
    <location>
        <begin position="801"/>
        <end position="854"/>
    </location>
</feature>
<feature type="DNA-binding region" description="Homeobox" evidence="4">
    <location>
        <begin position="74"/>
        <end position="133"/>
    </location>
</feature>
<evidence type="ECO:0000259" key="8">
    <source>
        <dbReference type="PROSITE" id="PS50071"/>
    </source>
</evidence>
<dbReference type="InterPro" id="IPR017970">
    <property type="entry name" value="Homeobox_CS"/>
</dbReference>
<dbReference type="InterPro" id="IPR051553">
    <property type="entry name" value="Ran_GTPase-activating"/>
</dbReference>
<protein>
    <submittedName>
        <fullName evidence="10">Uncharacterized protein</fullName>
    </submittedName>
</protein>
<keyword evidence="2 4" id="KW-0371">Homeobox</keyword>
<evidence type="ECO:0000256" key="2">
    <source>
        <dbReference type="ARBA" id="ARBA00023155"/>
    </source>
</evidence>
<organism evidence="10 11">
    <name type="scientific">Mortierella alpina</name>
    <name type="common">Oleaginous fungus</name>
    <name type="synonym">Mortierella renispora</name>
    <dbReference type="NCBI Taxonomy" id="64518"/>
    <lineage>
        <taxon>Eukaryota</taxon>
        <taxon>Fungi</taxon>
        <taxon>Fungi incertae sedis</taxon>
        <taxon>Mucoromycota</taxon>
        <taxon>Mortierellomycotina</taxon>
        <taxon>Mortierellomycetes</taxon>
        <taxon>Mortierellales</taxon>
        <taxon>Mortierellaceae</taxon>
        <taxon>Mortierella</taxon>
    </lineage>
</organism>
<evidence type="ECO:0000256" key="3">
    <source>
        <dbReference type="ARBA" id="ARBA00023242"/>
    </source>
</evidence>
<dbReference type="GO" id="GO:0000981">
    <property type="term" value="F:DNA-binding transcription factor activity, RNA polymerase II-specific"/>
    <property type="evidence" value="ECO:0007669"/>
    <property type="project" value="InterPro"/>
</dbReference>
<dbReference type="InterPro" id="IPR000408">
    <property type="entry name" value="Reg_chr_condens"/>
</dbReference>
<feature type="domain" description="Homeobox" evidence="8">
    <location>
        <begin position="72"/>
        <end position="132"/>
    </location>
</feature>
<dbReference type="PROSITE" id="PS50012">
    <property type="entry name" value="RCC1_3"/>
    <property type="match status" value="2"/>
</dbReference>
<feature type="compositionally biased region" description="Polar residues" evidence="7">
    <location>
        <begin position="18"/>
        <end position="27"/>
    </location>
</feature>
<feature type="region of interest" description="Disordered" evidence="7">
    <location>
        <begin position="247"/>
        <end position="273"/>
    </location>
</feature>
<comment type="caution">
    <text evidence="10">The sequence shown here is derived from an EMBL/GenBank/DDBJ whole genome shotgun (WGS) entry which is preliminary data.</text>
</comment>
<dbReference type="SUPFAM" id="SSF81383">
    <property type="entry name" value="F-box domain"/>
    <property type="match status" value="1"/>
</dbReference>
<feature type="compositionally biased region" description="Basic and acidic residues" evidence="7">
    <location>
        <begin position="146"/>
        <end position="159"/>
    </location>
</feature>
<proteinExistence type="predicted"/>
<dbReference type="SUPFAM" id="SSF46689">
    <property type="entry name" value="Homeodomain-like"/>
    <property type="match status" value="1"/>
</dbReference>
<feature type="compositionally biased region" description="Basic and acidic residues" evidence="7">
    <location>
        <begin position="885"/>
        <end position="899"/>
    </location>
</feature>
<dbReference type="InterPro" id="IPR001810">
    <property type="entry name" value="F-box_dom"/>
</dbReference>
<dbReference type="PROSITE" id="PS00027">
    <property type="entry name" value="HOMEOBOX_1"/>
    <property type="match status" value="1"/>
</dbReference>
<dbReference type="CDD" id="cd00086">
    <property type="entry name" value="homeodomain"/>
    <property type="match status" value="1"/>
</dbReference>
<dbReference type="InterPro" id="IPR009057">
    <property type="entry name" value="Homeodomain-like_sf"/>
</dbReference>
<dbReference type="Pfam" id="PF00046">
    <property type="entry name" value="Homeodomain"/>
    <property type="match status" value="1"/>
</dbReference>
<dbReference type="SMART" id="SM00389">
    <property type="entry name" value="HOX"/>
    <property type="match status" value="1"/>
</dbReference>
<dbReference type="InterPro" id="IPR009091">
    <property type="entry name" value="RCC1/BLIP-II"/>
</dbReference>
<dbReference type="Gene3D" id="1.20.1280.50">
    <property type="match status" value="1"/>
</dbReference>
<feature type="compositionally biased region" description="Basic residues" evidence="7">
    <location>
        <begin position="47"/>
        <end position="57"/>
    </location>
</feature>
<dbReference type="GO" id="GO:0005634">
    <property type="term" value="C:nucleus"/>
    <property type="evidence" value="ECO:0007669"/>
    <property type="project" value="UniProtKB-SubCell"/>
</dbReference>
<feature type="non-terminal residue" evidence="10">
    <location>
        <position position="1"/>
    </location>
</feature>
<dbReference type="Gene3D" id="1.10.10.60">
    <property type="entry name" value="Homeodomain-like"/>
    <property type="match status" value="1"/>
</dbReference>
<dbReference type="GO" id="GO:0005085">
    <property type="term" value="F:guanyl-nucleotide exchange factor activity"/>
    <property type="evidence" value="ECO:0007669"/>
    <property type="project" value="TreeGrafter"/>
</dbReference>
<dbReference type="AlphaFoldDB" id="A0A9P8A921"/>
<feature type="domain" description="F-box" evidence="9">
    <location>
        <begin position="313"/>
        <end position="360"/>
    </location>
</feature>
<dbReference type="PROSITE" id="PS50181">
    <property type="entry name" value="FBOX"/>
    <property type="match status" value="1"/>
</dbReference>
<dbReference type="GO" id="GO:0005737">
    <property type="term" value="C:cytoplasm"/>
    <property type="evidence" value="ECO:0007669"/>
    <property type="project" value="TreeGrafter"/>
</dbReference>
<evidence type="ECO:0000256" key="1">
    <source>
        <dbReference type="ARBA" id="ARBA00023125"/>
    </source>
</evidence>
<evidence type="ECO:0000256" key="6">
    <source>
        <dbReference type="RuleBase" id="RU000682"/>
    </source>
</evidence>
<feature type="compositionally biased region" description="Low complexity" evidence="7">
    <location>
        <begin position="901"/>
        <end position="918"/>
    </location>
</feature>
<feature type="non-terminal residue" evidence="10">
    <location>
        <position position="928"/>
    </location>
</feature>
<evidence type="ECO:0000256" key="4">
    <source>
        <dbReference type="PROSITE-ProRule" id="PRU00108"/>
    </source>
</evidence>
<feature type="region of interest" description="Disordered" evidence="7">
    <location>
        <begin position="512"/>
        <end position="537"/>
    </location>
</feature>
<feature type="compositionally biased region" description="Low complexity" evidence="7">
    <location>
        <begin position="512"/>
        <end position="535"/>
    </location>
</feature>
<dbReference type="Pfam" id="PF00415">
    <property type="entry name" value="RCC1"/>
    <property type="match status" value="2"/>
</dbReference>
<feature type="region of interest" description="Disordered" evidence="7">
    <location>
        <begin position="884"/>
        <end position="928"/>
    </location>
</feature>
<evidence type="ECO:0000313" key="11">
    <source>
        <dbReference type="Proteomes" id="UP000717515"/>
    </source>
</evidence>
<sequence>QHHQAGEYSPVNYPLPTNPTEHGSSSKRPSKPAQSVHPFDTTESKSGKSKKPKRIKNPGHEEDLIVMDDEFYAVKAKRKRANASQLSVLNAAFERSYFPSTEERLRLSKQCRMCPRTVQIWFQNKRQSVKARSEAMEAGAGGDASGRQDSDELTREERQGSGSSSSDGQKRSIDDDNGGGAGGGDESESGRRQARHLSSQESGGKRRSSGMNGTITPSEAVMSALHIQLDGRSVDYFSRKRRATIAKMEQGEQQKQKQQQQQQQEKEEPFKSEDHYHVLHHTAMTLRRRTVASLPSLPIAAGPSTARSRRYKPLNLLSLPFEILVGQILAIVDLAELGSLSRVCRDLRQLCETDYLWQRKFFHDFAFRPHRTLRQLGSWKRLYQAMDRVEVYTWGSNGDCRLGYGRTPKKVYESVPKRVRRLDGMGIVQLAPTGWGCHALDRHGNVWAWGRIMESNGIRSDAKPRMLKWPRQVTQLVAGRQVVLAMDADGQVWQWCRENKACEVTFSGSESIRWSSSSGTLPATTTTTSTTNSSSRATDDPVVQLAAGWDICAALTRSGKIFAWRPPQSADGRYQYRIHVGHSVCLKGQGVTGYEASVMDGDAFVQMAVGSDYIVAVTSLEKVYLFRTLDSPHDHHHHQETAHSLLSPLLALQKQDQDEQQPQPCEDRIVIETMVEGSLQERVVEIRGRILGAGLPLPIFSEALTHTITESYEENDQRERRRRHCRQQLQQHQQQQSSSSHPTTVSANFEQFAIHHSSGKVLLGRHDVQADSRPTIMERLVSNAFQVEFGDHHQGLLTEDGQLRTWGAFCEGALGHGDLRAACPVPTVVEGPLKNKFVIRIGMAGWHSACLAIDMSEEKAFGSQSFEGHSSLWLGQGSSNIAKTNAKDDMVDDGYHSLEHSSASGNNSNGSSSDGVDSSDGEERMLHR</sequence>
<dbReference type="Proteomes" id="UP000717515">
    <property type="component" value="Unassembled WGS sequence"/>
</dbReference>
<evidence type="ECO:0000313" key="10">
    <source>
        <dbReference type="EMBL" id="KAG9326119.1"/>
    </source>
</evidence>
<dbReference type="PROSITE" id="PS50071">
    <property type="entry name" value="HOMEOBOX_2"/>
    <property type="match status" value="1"/>
</dbReference>
<dbReference type="PANTHER" id="PTHR45982">
    <property type="entry name" value="REGULATOR OF CHROMOSOME CONDENSATION"/>
    <property type="match status" value="1"/>
</dbReference>
<feature type="region of interest" description="Disordered" evidence="7">
    <location>
        <begin position="1"/>
        <end position="62"/>
    </location>
</feature>
<name>A0A9P8A921_MORAP</name>
<evidence type="ECO:0000256" key="5">
    <source>
        <dbReference type="PROSITE-ProRule" id="PRU00235"/>
    </source>
</evidence>